<accession>A0A1H0FTJ7</accession>
<dbReference type="EMBL" id="FNIN01000014">
    <property type="protein sequence ID" value="SDN97998.1"/>
    <property type="molecule type" value="Genomic_DNA"/>
</dbReference>
<evidence type="ECO:0000313" key="2">
    <source>
        <dbReference type="EMBL" id="SDN97998.1"/>
    </source>
</evidence>
<name>A0A1H0FTJ7_9BACT</name>
<sequence length="71" mass="8021">MQKIIICLICLMLSCSGCRWLGRVTGKIVTKSQRLVEKVKHMPEDFEKGYQEGKASASGKKKVKRSHTPSR</sequence>
<proteinExistence type="predicted"/>
<gene>
    <name evidence="2" type="ORF">SAMN04488516_11426</name>
</gene>
<dbReference type="RefSeq" id="WP_092066279.1">
    <property type="nucleotide sequence ID" value="NZ_FNIN01000014.1"/>
</dbReference>
<dbReference type="AlphaFoldDB" id="A0A1H0FTJ7"/>
<evidence type="ECO:0008006" key="4">
    <source>
        <dbReference type="Google" id="ProtNLM"/>
    </source>
</evidence>
<feature type="compositionally biased region" description="Basic residues" evidence="1">
    <location>
        <begin position="59"/>
        <end position="71"/>
    </location>
</feature>
<reference evidence="2 3" key="1">
    <citation type="submission" date="2016-10" db="EMBL/GenBank/DDBJ databases">
        <authorList>
            <person name="de Groot N.N."/>
        </authorList>
    </citation>
    <scope>NUCLEOTIDE SEQUENCE [LARGE SCALE GENOMIC DNA]</scope>
    <source>
        <strain evidence="2 3">DSM 15269</strain>
    </source>
</reference>
<feature type="region of interest" description="Disordered" evidence="1">
    <location>
        <begin position="47"/>
        <end position="71"/>
    </location>
</feature>
<evidence type="ECO:0000313" key="3">
    <source>
        <dbReference type="Proteomes" id="UP000199602"/>
    </source>
</evidence>
<protein>
    <recommendedName>
        <fullName evidence="4">Lipoprotein</fullName>
    </recommendedName>
</protein>
<dbReference type="PROSITE" id="PS51257">
    <property type="entry name" value="PROKAR_LIPOPROTEIN"/>
    <property type="match status" value="1"/>
</dbReference>
<dbReference type="STRING" id="206665.SAMN04488516_11426"/>
<keyword evidence="3" id="KW-1185">Reference proteome</keyword>
<organism evidence="2 3">
    <name type="scientific">Desulfonauticus submarinus</name>
    <dbReference type="NCBI Taxonomy" id="206665"/>
    <lineage>
        <taxon>Bacteria</taxon>
        <taxon>Pseudomonadati</taxon>
        <taxon>Thermodesulfobacteriota</taxon>
        <taxon>Desulfovibrionia</taxon>
        <taxon>Desulfovibrionales</taxon>
        <taxon>Desulfonauticaceae</taxon>
        <taxon>Desulfonauticus</taxon>
    </lineage>
</organism>
<evidence type="ECO:0000256" key="1">
    <source>
        <dbReference type="SAM" id="MobiDB-lite"/>
    </source>
</evidence>
<dbReference type="Proteomes" id="UP000199602">
    <property type="component" value="Unassembled WGS sequence"/>
</dbReference>